<name>A0A370R2U5_9GAMM</name>
<protein>
    <submittedName>
        <fullName evidence="3">Major type 1 subunit fimbrin (Pilin)</fullName>
    </submittedName>
</protein>
<evidence type="ECO:0000256" key="1">
    <source>
        <dbReference type="SAM" id="SignalP"/>
    </source>
</evidence>
<keyword evidence="4" id="KW-1185">Reference proteome</keyword>
<proteinExistence type="predicted"/>
<dbReference type="RefSeq" id="WP_115456526.1">
    <property type="nucleotide sequence ID" value="NZ_QRAP01000001.1"/>
</dbReference>
<dbReference type="AlphaFoldDB" id="A0A370R2U5"/>
<dbReference type="GO" id="GO:0043709">
    <property type="term" value="P:cell adhesion involved in single-species biofilm formation"/>
    <property type="evidence" value="ECO:0007669"/>
    <property type="project" value="TreeGrafter"/>
</dbReference>
<keyword evidence="1" id="KW-0732">Signal</keyword>
<dbReference type="PANTHER" id="PTHR33420">
    <property type="entry name" value="FIMBRIAL SUBUNIT ELFA-RELATED"/>
    <property type="match status" value="1"/>
</dbReference>
<gene>
    <name evidence="3" type="ORF">C8D90_101170</name>
</gene>
<reference evidence="3 4" key="1">
    <citation type="submission" date="2018-07" db="EMBL/GenBank/DDBJ databases">
        <title>Genomic Encyclopedia of Type Strains, Phase IV (KMG-IV): sequencing the most valuable type-strain genomes for metagenomic binning, comparative biology and taxonomic classification.</title>
        <authorList>
            <person name="Goeker M."/>
        </authorList>
    </citation>
    <scope>NUCLEOTIDE SEQUENCE [LARGE SCALE GENOMIC DNA]</scope>
    <source>
        <strain evidence="3 4">DSM 103736</strain>
    </source>
</reference>
<feature type="domain" description="Fimbrial-type adhesion" evidence="2">
    <location>
        <begin position="28"/>
        <end position="171"/>
    </location>
</feature>
<dbReference type="InterPro" id="IPR036937">
    <property type="entry name" value="Adhesion_dom_fimbrial_sf"/>
</dbReference>
<sequence>MKKSFIYTSLTAALAFAAATNSMAGTLNFHGTITHPGCNVSADSQDLQIEMGYISGAVFNGSIGQLTGAKNFTIHLVDCPVSSTQAVLTFEGQTVTNSDEILALTDTSSASGLGIQLTNSQGQIIKLNQPTEPQVITAGENQLNYVARFITTSNTVKSGEAYANAVFTVNYY</sequence>
<dbReference type="Gene3D" id="2.60.40.1090">
    <property type="entry name" value="Fimbrial-type adhesion domain"/>
    <property type="match status" value="1"/>
</dbReference>
<evidence type="ECO:0000313" key="4">
    <source>
        <dbReference type="Proteomes" id="UP000254848"/>
    </source>
</evidence>
<accession>A0A370R2U5</accession>
<dbReference type="EMBL" id="QRAP01000001">
    <property type="protein sequence ID" value="RDK96734.1"/>
    <property type="molecule type" value="Genomic_DNA"/>
</dbReference>
<dbReference type="InterPro" id="IPR000259">
    <property type="entry name" value="Adhesion_dom_fimbrial"/>
</dbReference>
<evidence type="ECO:0000313" key="3">
    <source>
        <dbReference type="EMBL" id="RDK96734.1"/>
    </source>
</evidence>
<dbReference type="OrthoDB" id="6466381at2"/>
<dbReference type="PANTHER" id="PTHR33420:SF26">
    <property type="entry name" value="FIMBRIAL SUBUNIT"/>
    <property type="match status" value="1"/>
</dbReference>
<dbReference type="GO" id="GO:0009289">
    <property type="term" value="C:pilus"/>
    <property type="evidence" value="ECO:0007669"/>
    <property type="project" value="InterPro"/>
</dbReference>
<dbReference type="Proteomes" id="UP000254848">
    <property type="component" value="Unassembled WGS sequence"/>
</dbReference>
<evidence type="ECO:0000259" key="2">
    <source>
        <dbReference type="Pfam" id="PF00419"/>
    </source>
</evidence>
<dbReference type="SUPFAM" id="SSF49401">
    <property type="entry name" value="Bacterial adhesins"/>
    <property type="match status" value="1"/>
</dbReference>
<dbReference type="Pfam" id="PF00419">
    <property type="entry name" value="Fimbrial"/>
    <property type="match status" value="1"/>
</dbReference>
<feature type="chain" id="PRO_5016934879" evidence="1">
    <location>
        <begin position="25"/>
        <end position="172"/>
    </location>
</feature>
<comment type="caution">
    <text evidence="3">The sequence shown here is derived from an EMBL/GenBank/DDBJ whole genome shotgun (WGS) entry which is preliminary data.</text>
</comment>
<feature type="signal peptide" evidence="1">
    <location>
        <begin position="1"/>
        <end position="24"/>
    </location>
</feature>
<organism evidence="3 4">
    <name type="scientific">Enterobacillus tribolii</name>
    <dbReference type="NCBI Taxonomy" id="1487935"/>
    <lineage>
        <taxon>Bacteria</taxon>
        <taxon>Pseudomonadati</taxon>
        <taxon>Pseudomonadota</taxon>
        <taxon>Gammaproteobacteria</taxon>
        <taxon>Enterobacterales</taxon>
        <taxon>Hafniaceae</taxon>
        <taxon>Enterobacillus</taxon>
    </lineage>
</organism>
<dbReference type="InterPro" id="IPR050263">
    <property type="entry name" value="Bact_Fimbrial_Adh_Pro"/>
</dbReference>
<dbReference type="InterPro" id="IPR008966">
    <property type="entry name" value="Adhesion_dom_sf"/>
</dbReference>